<dbReference type="Proteomes" id="UP000006514">
    <property type="component" value="Unassembled WGS sequence"/>
</dbReference>
<organism evidence="2 3">
    <name type="scientific">Auricularia subglabra (strain TFB-10046 / SS5)</name>
    <name type="common">White-rot fungus</name>
    <name type="synonym">Auricularia delicata (strain TFB10046)</name>
    <dbReference type="NCBI Taxonomy" id="717982"/>
    <lineage>
        <taxon>Eukaryota</taxon>
        <taxon>Fungi</taxon>
        <taxon>Dikarya</taxon>
        <taxon>Basidiomycota</taxon>
        <taxon>Agaricomycotina</taxon>
        <taxon>Agaricomycetes</taxon>
        <taxon>Auriculariales</taxon>
        <taxon>Auriculariaceae</taxon>
        <taxon>Auricularia</taxon>
    </lineage>
</organism>
<evidence type="ECO:0000313" key="3">
    <source>
        <dbReference type="Proteomes" id="UP000006514"/>
    </source>
</evidence>
<evidence type="ECO:0000313" key="2">
    <source>
        <dbReference type="EMBL" id="EJD40185.1"/>
    </source>
</evidence>
<sequence>MSHSATNACTSTSSRPAYCVSADLQDAFALNVTMSNNAEDSFDPITEDEVKAVYATRRRVLTLDDLSPVDTSPSPPEVLPIFRALAQEDASIDPNAAREPLNTTTSLNTDTNPGLPANDSPANNDSEGSPPHLRWPLGLAADGIAAHATCN</sequence>
<gene>
    <name evidence="2" type="ORF">AURDEDRAFT_115966</name>
</gene>
<accession>J0D228</accession>
<reference evidence="3" key="1">
    <citation type="journal article" date="2012" name="Science">
        <title>The Paleozoic origin of enzymatic lignin decomposition reconstructed from 31 fungal genomes.</title>
        <authorList>
            <person name="Floudas D."/>
            <person name="Binder M."/>
            <person name="Riley R."/>
            <person name="Barry K."/>
            <person name="Blanchette R.A."/>
            <person name="Henrissat B."/>
            <person name="Martinez A.T."/>
            <person name="Otillar R."/>
            <person name="Spatafora J.W."/>
            <person name="Yadav J.S."/>
            <person name="Aerts A."/>
            <person name="Benoit I."/>
            <person name="Boyd A."/>
            <person name="Carlson A."/>
            <person name="Copeland A."/>
            <person name="Coutinho P.M."/>
            <person name="de Vries R.P."/>
            <person name="Ferreira P."/>
            <person name="Findley K."/>
            <person name="Foster B."/>
            <person name="Gaskell J."/>
            <person name="Glotzer D."/>
            <person name="Gorecki P."/>
            <person name="Heitman J."/>
            <person name="Hesse C."/>
            <person name="Hori C."/>
            <person name="Igarashi K."/>
            <person name="Jurgens J.A."/>
            <person name="Kallen N."/>
            <person name="Kersten P."/>
            <person name="Kohler A."/>
            <person name="Kuees U."/>
            <person name="Kumar T.K.A."/>
            <person name="Kuo A."/>
            <person name="LaButti K."/>
            <person name="Larrondo L.F."/>
            <person name="Lindquist E."/>
            <person name="Ling A."/>
            <person name="Lombard V."/>
            <person name="Lucas S."/>
            <person name="Lundell T."/>
            <person name="Martin R."/>
            <person name="McLaughlin D.J."/>
            <person name="Morgenstern I."/>
            <person name="Morin E."/>
            <person name="Murat C."/>
            <person name="Nagy L.G."/>
            <person name="Nolan M."/>
            <person name="Ohm R.A."/>
            <person name="Patyshakuliyeva A."/>
            <person name="Rokas A."/>
            <person name="Ruiz-Duenas F.J."/>
            <person name="Sabat G."/>
            <person name="Salamov A."/>
            <person name="Samejima M."/>
            <person name="Schmutz J."/>
            <person name="Slot J.C."/>
            <person name="St John F."/>
            <person name="Stenlid J."/>
            <person name="Sun H."/>
            <person name="Sun S."/>
            <person name="Syed K."/>
            <person name="Tsang A."/>
            <person name="Wiebenga A."/>
            <person name="Young D."/>
            <person name="Pisabarro A."/>
            <person name="Eastwood D.C."/>
            <person name="Martin F."/>
            <person name="Cullen D."/>
            <person name="Grigoriev I.V."/>
            <person name="Hibbett D.S."/>
        </authorList>
    </citation>
    <scope>NUCLEOTIDE SEQUENCE [LARGE SCALE GENOMIC DNA]</scope>
    <source>
        <strain evidence="3">TFB10046</strain>
    </source>
</reference>
<dbReference type="InParanoid" id="J0D228"/>
<keyword evidence="3" id="KW-1185">Reference proteome</keyword>
<proteinExistence type="predicted"/>
<feature type="compositionally biased region" description="Low complexity" evidence="1">
    <location>
        <begin position="101"/>
        <end position="112"/>
    </location>
</feature>
<dbReference type="AlphaFoldDB" id="J0D228"/>
<name>J0D228_AURST</name>
<evidence type="ECO:0000256" key="1">
    <source>
        <dbReference type="SAM" id="MobiDB-lite"/>
    </source>
</evidence>
<dbReference type="KEGG" id="adl:AURDEDRAFT_115966"/>
<protein>
    <submittedName>
        <fullName evidence="2">Uncharacterized protein</fullName>
    </submittedName>
</protein>
<dbReference type="EMBL" id="JH687805">
    <property type="protein sequence ID" value="EJD40185.1"/>
    <property type="molecule type" value="Genomic_DNA"/>
</dbReference>
<feature type="region of interest" description="Disordered" evidence="1">
    <location>
        <begin position="90"/>
        <end position="136"/>
    </location>
</feature>